<dbReference type="Pfam" id="PF03732">
    <property type="entry name" value="Retrotrans_gag"/>
    <property type="match status" value="1"/>
</dbReference>
<evidence type="ECO:0000259" key="1">
    <source>
        <dbReference type="Pfam" id="PF03732"/>
    </source>
</evidence>
<reference evidence="3" key="1">
    <citation type="journal article" date="2019" name="Plant Biotechnol. J.">
        <title>Genome sequencing of the Australian wild diploid species Gossypium australe highlights disease resistance and delayed gland morphogenesis.</title>
        <authorList>
            <person name="Cai Y."/>
            <person name="Cai X."/>
            <person name="Wang Q."/>
            <person name="Wang P."/>
            <person name="Zhang Y."/>
            <person name="Cai C."/>
            <person name="Xu Y."/>
            <person name="Wang K."/>
            <person name="Zhou Z."/>
            <person name="Wang C."/>
            <person name="Geng S."/>
            <person name="Li B."/>
            <person name="Dong Q."/>
            <person name="Hou Y."/>
            <person name="Wang H."/>
            <person name="Ai P."/>
            <person name="Liu Z."/>
            <person name="Yi F."/>
            <person name="Sun M."/>
            <person name="An G."/>
            <person name="Cheng J."/>
            <person name="Zhang Y."/>
            <person name="Shi Q."/>
            <person name="Xie Y."/>
            <person name="Shi X."/>
            <person name="Chang Y."/>
            <person name="Huang F."/>
            <person name="Chen Y."/>
            <person name="Hong S."/>
            <person name="Mi L."/>
            <person name="Sun Q."/>
            <person name="Zhang L."/>
            <person name="Zhou B."/>
            <person name="Peng R."/>
            <person name="Zhang X."/>
            <person name="Liu F."/>
        </authorList>
    </citation>
    <scope>NUCLEOTIDE SEQUENCE [LARGE SCALE GENOMIC DNA]</scope>
    <source>
        <strain evidence="3">cv. PA1801</strain>
    </source>
</reference>
<sequence>MIQESITRPTISANNFGIKPEELGSIMTWDELAGKFLQKFFLISKALQLRREIVVFRQMERESFHEAWEHFKTLLILDGSTEGAPMNKTYEDAYEIIENMALNSCQWLIEHFAYGQKPDMVKVIQEDDKYQ</sequence>
<dbReference type="Proteomes" id="UP000325315">
    <property type="component" value="Unassembled WGS sequence"/>
</dbReference>
<dbReference type="AlphaFoldDB" id="A0A5B6VDY9"/>
<keyword evidence="3" id="KW-1185">Reference proteome</keyword>
<accession>A0A5B6VDY9</accession>
<name>A0A5B6VDY9_9ROSI</name>
<dbReference type="OrthoDB" id="999762at2759"/>
<proteinExistence type="predicted"/>
<comment type="caution">
    <text evidence="2">The sequence shown here is derived from an EMBL/GenBank/DDBJ whole genome shotgun (WGS) entry which is preliminary data.</text>
</comment>
<evidence type="ECO:0000313" key="3">
    <source>
        <dbReference type="Proteomes" id="UP000325315"/>
    </source>
</evidence>
<feature type="domain" description="Retrotransposon gag" evidence="1">
    <location>
        <begin position="22"/>
        <end position="75"/>
    </location>
</feature>
<dbReference type="InterPro" id="IPR005162">
    <property type="entry name" value="Retrotrans_gag_dom"/>
</dbReference>
<protein>
    <submittedName>
        <fullName evidence="2">Retrotransposon gag protein</fullName>
    </submittedName>
</protein>
<organism evidence="2 3">
    <name type="scientific">Gossypium australe</name>
    <dbReference type="NCBI Taxonomy" id="47621"/>
    <lineage>
        <taxon>Eukaryota</taxon>
        <taxon>Viridiplantae</taxon>
        <taxon>Streptophyta</taxon>
        <taxon>Embryophyta</taxon>
        <taxon>Tracheophyta</taxon>
        <taxon>Spermatophyta</taxon>
        <taxon>Magnoliopsida</taxon>
        <taxon>eudicotyledons</taxon>
        <taxon>Gunneridae</taxon>
        <taxon>Pentapetalae</taxon>
        <taxon>rosids</taxon>
        <taxon>malvids</taxon>
        <taxon>Malvales</taxon>
        <taxon>Malvaceae</taxon>
        <taxon>Malvoideae</taxon>
        <taxon>Gossypium</taxon>
    </lineage>
</organism>
<dbReference type="EMBL" id="SMMG02000007">
    <property type="protein sequence ID" value="KAA3467264.1"/>
    <property type="molecule type" value="Genomic_DNA"/>
</dbReference>
<evidence type="ECO:0000313" key="2">
    <source>
        <dbReference type="EMBL" id="KAA3467264.1"/>
    </source>
</evidence>
<gene>
    <name evidence="2" type="ORF">EPI10_002289</name>
</gene>